<keyword evidence="2" id="KW-0285">Flavoprotein</keyword>
<name>X0PJJ1_9LACO</name>
<dbReference type="PRINTS" id="PR00368">
    <property type="entry name" value="FADPNR"/>
</dbReference>
<dbReference type="Gene3D" id="3.50.50.60">
    <property type="entry name" value="FAD/NAD(P)-binding domain"/>
    <property type="match status" value="2"/>
</dbReference>
<protein>
    <submittedName>
        <fullName evidence="8">Glutathione reductase</fullName>
    </submittedName>
    <submittedName>
        <fullName evidence="9">Glutathione-disulfide reductase</fullName>
    </submittedName>
</protein>
<evidence type="ECO:0000256" key="5">
    <source>
        <dbReference type="PIRSR" id="PIRSR000350-4"/>
    </source>
</evidence>
<evidence type="ECO:0000259" key="7">
    <source>
        <dbReference type="Pfam" id="PF07992"/>
    </source>
</evidence>
<dbReference type="Proteomes" id="UP000051966">
    <property type="component" value="Unassembled WGS sequence"/>
</dbReference>
<dbReference type="GO" id="GO:0000166">
    <property type="term" value="F:nucleotide binding"/>
    <property type="evidence" value="ECO:0007669"/>
    <property type="project" value="UniProtKB-KW"/>
</dbReference>
<feature type="binding site" evidence="4">
    <location>
        <begin position="172"/>
        <end position="179"/>
    </location>
    <ligand>
        <name>NAD(+)</name>
        <dbReference type="ChEBI" id="CHEBI:57540"/>
    </ligand>
</feature>
<reference evidence="9 11" key="2">
    <citation type="journal article" date="2015" name="Genome Announc.">
        <title>Expanding the biotechnology potential of lactobacilli through comparative genomics of 213 strains and associated genera.</title>
        <authorList>
            <person name="Sun Z."/>
            <person name="Harris H.M."/>
            <person name="McCann A."/>
            <person name="Guo C."/>
            <person name="Argimon S."/>
            <person name="Zhang W."/>
            <person name="Yang X."/>
            <person name="Jeffery I.B."/>
            <person name="Cooney J.C."/>
            <person name="Kagawa T.F."/>
            <person name="Liu W."/>
            <person name="Song Y."/>
            <person name="Salvetti E."/>
            <person name="Wrobel A."/>
            <person name="Rasinkangas P."/>
            <person name="Parkhill J."/>
            <person name="Rea M.C."/>
            <person name="O'Sullivan O."/>
            <person name="Ritari J."/>
            <person name="Douillard F.P."/>
            <person name="Paul Ross R."/>
            <person name="Yang R."/>
            <person name="Briner A.E."/>
            <person name="Felis G.E."/>
            <person name="de Vos W.M."/>
            <person name="Barrangou R."/>
            <person name="Klaenhammer T.R."/>
            <person name="Caufield P.W."/>
            <person name="Cui Y."/>
            <person name="Zhang H."/>
            <person name="O'Toole P.W."/>
        </authorList>
    </citation>
    <scope>NUCLEOTIDE SEQUENCE [LARGE SCALE GENOMIC DNA]</scope>
    <source>
        <strain evidence="9 11">DSM 18382</strain>
    </source>
</reference>
<dbReference type="EMBL" id="BAKI01000017">
    <property type="protein sequence ID" value="GAF36771.1"/>
    <property type="molecule type" value="Genomic_DNA"/>
</dbReference>
<dbReference type="SUPFAM" id="SSF51905">
    <property type="entry name" value="FAD/NAD(P)-binding domain"/>
    <property type="match status" value="1"/>
</dbReference>
<dbReference type="STRING" id="1423743.FD41_GL000080"/>
<reference evidence="8" key="1">
    <citation type="journal article" date="2014" name="Genome Announc.">
        <title>Draft Genome Sequences of Two Lactobacillus Strains, L. farraginis JCM 14108T and L. composti JCM 14202T, Isolated from Compost of Distilled Shochu Residue.</title>
        <authorList>
            <person name="Yuki M."/>
            <person name="Oshima K."/>
            <person name="Suda W."/>
            <person name="Kitahara M."/>
            <person name="Kitamura K."/>
            <person name="Iida T."/>
            <person name="Hattori M."/>
            <person name="Ohkuma M."/>
        </authorList>
    </citation>
    <scope>NUCLEOTIDE SEQUENCE [LARGE SCALE GENOMIC DNA]</scope>
    <source>
        <strain evidence="8">JCM 14108</strain>
    </source>
</reference>
<dbReference type="Pfam" id="PF02852">
    <property type="entry name" value="Pyr_redox_dim"/>
    <property type="match status" value="1"/>
</dbReference>
<feature type="binding site" evidence="4">
    <location>
        <position position="258"/>
    </location>
    <ligand>
        <name>NAD(+)</name>
        <dbReference type="ChEBI" id="CHEBI:57540"/>
    </ligand>
</feature>
<proteinExistence type="inferred from homology"/>
<gene>
    <name evidence="9" type="ORF">FD41_GL000080</name>
    <name evidence="8" type="ORF">JCM14108_1755</name>
</gene>
<dbReference type="InterPro" id="IPR004099">
    <property type="entry name" value="Pyr_nucl-diS_OxRdtase_dimer"/>
</dbReference>
<dbReference type="InterPro" id="IPR036188">
    <property type="entry name" value="FAD/NAD-bd_sf"/>
</dbReference>
<evidence type="ECO:0000313" key="8">
    <source>
        <dbReference type="EMBL" id="GAF36771.1"/>
    </source>
</evidence>
<dbReference type="Proteomes" id="UP000019488">
    <property type="component" value="Unassembled WGS sequence"/>
</dbReference>
<dbReference type="Gene3D" id="3.30.390.30">
    <property type="match status" value="1"/>
</dbReference>
<evidence type="ECO:0000313" key="9">
    <source>
        <dbReference type="EMBL" id="KRM08762.1"/>
    </source>
</evidence>
<dbReference type="InterPro" id="IPR016156">
    <property type="entry name" value="FAD/NAD-linked_Rdtase_dimer_sf"/>
</dbReference>
<evidence type="ECO:0000256" key="2">
    <source>
        <dbReference type="ARBA" id="ARBA00022630"/>
    </source>
</evidence>
<accession>X0PJJ1</accession>
<comment type="caution">
    <text evidence="8">The sequence shown here is derived from an EMBL/GenBank/DDBJ whole genome shotgun (WGS) entry which is preliminary data.</text>
</comment>
<dbReference type="OrthoDB" id="9800167at2"/>
<feature type="binding site" evidence="4">
    <location>
        <position position="298"/>
    </location>
    <ligand>
        <name>FAD</name>
        <dbReference type="ChEBI" id="CHEBI:57692"/>
    </ligand>
</feature>
<dbReference type="PATRIC" id="fig|1423743.5.peg.82"/>
<evidence type="ECO:0000259" key="6">
    <source>
        <dbReference type="Pfam" id="PF02852"/>
    </source>
</evidence>
<dbReference type="eggNOG" id="COG1249">
    <property type="taxonomic scope" value="Bacteria"/>
</dbReference>
<evidence type="ECO:0000256" key="4">
    <source>
        <dbReference type="PIRSR" id="PIRSR000350-3"/>
    </source>
</evidence>
<dbReference type="InterPro" id="IPR001100">
    <property type="entry name" value="Pyr_nuc-diS_OxRdtase"/>
</dbReference>
<feature type="binding site" evidence="4">
    <location>
        <position position="50"/>
    </location>
    <ligand>
        <name>FAD</name>
        <dbReference type="ChEBI" id="CHEBI:57692"/>
    </ligand>
</feature>
<keyword evidence="4" id="KW-0520">NAD</keyword>
<organism evidence="8 10">
    <name type="scientific">Lentilactobacillus farraginis DSM 18382 = JCM 14108</name>
    <dbReference type="NCBI Taxonomy" id="1423743"/>
    <lineage>
        <taxon>Bacteria</taxon>
        <taxon>Bacillati</taxon>
        <taxon>Bacillota</taxon>
        <taxon>Bacilli</taxon>
        <taxon>Lactobacillales</taxon>
        <taxon>Lactobacillaceae</taxon>
        <taxon>Lentilactobacillus</taxon>
    </lineage>
</organism>
<dbReference type="PANTHER" id="PTHR43014">
    <property type="entry name" value="MERCURIC REDUCTASE"/>
    <property type="match status" value="1"/>
</dbReference>
<evidence type="ECO:0000313" key="10">
    <source>
        <dbReference type="Proteomes" id="UP000019488"/>
    </source>
</evidence>
<dbReference type="PANTHER" id="PTHR43014:SF5">
    <property type="entry name" value="GLUTATHIONE REDUCTASE (NADPH)"/>
    <property type="match status" value="1"/>
</dbReference>
<feature type="domain" description="Pyridine nucleotide-disulphide oxidoreductase dimerisation" evidence="6">
    <location>
        <begin position="335"/>
        <end position="440"/>
    </location>
</feature>
<dbReference type="Pfam" id="PF07992">
    <property type="entry name" value="Pyr_redox_2"/>
    <property type="match status" value="1"/>
</dbReference>
<dbReference type="RefSeq" id="WP_035179755.1">
    <property type="nucleotide sequence ID" value="NZ_AZFY01000073.1"/>
</dbReference>
<comment type="cofactor">
    <cofactor evidence="4">
        <name>FAD</name>
        <dbReference type="ChEBI" id="CHEBI:57692"/>
    </cofactor>
    <text evidence="4">Binds 1 FAD per subunit.</text>
</comment>
<comment type="similarity">
    <text evidence="1">Belongs to the class-I pyridine nucleotide-disulfide oxidoreductase family.</text>
</comment>
<dbReference type="EMBL" id="AZFY01000073">
    <property type="protein sequence ID" value="KRM08762.1"/>
    <property type="molecule type" value="Genomic_DNA"/>
</dbReference>
<keyword evidence="4" id="KW-0547">Nucleotide-binding</keyword>
<dbReference type="InterPro" id="IPR023753">
    <property type="entry name" value="FAD/NAD-binding_dom"/>
</dbReference>
<evidence type="ECO:0000313" key="11">
    <source>
        <dbReference type="Proteomes" id="UP000051966"/>
    </source>
</evidence>
<evidence type="ECO:0000256" key="1">
    <source>
        <dbReference type="ARBA" id="ARBA00007532"/>
    </source>
</evidence>
<feature type="domain" description="FAD/NAD(P)-binding" evidence="7">
    <location>
        <begin position="5"/>
        <end position="315"/>
    </location>
</feature>
<keyword evidence="3 4" id="KW-0274">FAD</keyword>
<keyword evidence="11" id="KW-1185">Reference proteome</keyword>
<dbReference type="AlphaFoldDB" id="X0PJJ1"/>
<feature type="disulfide bond" description="Redox-active" evidence="5">
    <location>
        <begin position="41"/>
        <end position="46"/>
    </location>
</feature>
<evidence type="ECO:0000256" key="3">
    <source>
        <dbReference type="ARBA" id="ARBA00022827"/>
    </source>
</evidence>
<dbReference type="PIRSF" id="PIRSF000350">
    <property type="entry name" value="Mercury_reductase_MerA"/>
    <property type="match status" value="1"/>
</dbReference>
<dbReference type="PRINTS" id="PR00411">
    <property type="entry name" value="PNDRDTASEI"/>
</dbReference>
<sequence>MKTHYDVLIFGAGPAGTAVAYGLAGKKSVLVIEDDLFGGTCPNRGCDPKKMLYSAVQTRDRVSRMQGSGLKNVPQIDWPDLMAFKRAYTSQIPAGTRKGLVSAGVETYHGRAKLVDQHQVQLADHTTISADNVVLATGRQPQLPDIPGRSLLKTSNDFLDLDALPKHITFIGAGLVAMELANIASQAGADVDIIHHNDQPLKAFPKPLVDLLVQEMIDDGITFHFDQNVAAVSQSGADYEITTDKETLTSDYVVAAIGRTANVADLQLTKAGVKTDRQGILVDDYLRTSVDGIYAVGDVVAKPQPKLTPVASFEGRYVADSIMGRVTQPIQYPVIPHILFGTTEIGQAGVSYQEALAHPDQYRISSLDLTHWYTYNRVKDNAARAILIRSTKSGRLVGFAGLSAIGEQLLNLLTTVLNLKLTNNQIQHMIFAYPSVASDLQYLV</sequence>
<dbReference type="GO" id="GO:0016491">
    <property type="term" value="F:oxidoreductase activity"/>
    <property type="evidence" value="ECO:0007669"/>
    <property type="project" value="InterPro"/>
</dbReference>
<dbReference type="SUPFAM" id="SSF55424">
    <property type="entry name" value="FAD/NAD-linked reductases, dimerisation (C-terminal) domain"/>
    <property type="match status" value="1"/>
</dbReference>